<evidence type="ECO:0000256" key="1">
    <source>
        <dbReference type="SAM" id="MobiDB-lite"/>
    </source>
</evidence>
<evidence type="ECO:0000313" key="2">
    <source>
        <dbReference type="EMBL" id="PIK42294.1"/>
    </source>
</evidence>
<feature type="region of interest" description="Disordered" evidence="1">
    <location>
        <begin position="27"/>
        <end position="56"/>
    </location>
</feature>
<reference evidence="2 3" key="1">
    <citation type="journal article" date="2017" name="PLoS Biol.">
        <title>The sea cucumber genome provides insights into morphological evolution and visceral regeneration.</title>
        <authorList>
            <person name="Zhang X."/>
            <person name="Sun L."/>
            <person name="Yuan J."/>
            <person name="Sun Y."/>
            <person name="Gao Y."/>
            <person name="Zhang L."/>
            <person name="Li S."/>
            <person name="Dai H."/>
            <person name="Hamel J.F."/>
            <person name="Liu C."/>
            <person name="Yu Y."/>
            <person name="Liu S."/>
            <person name="Lin W."/>
            <person name="Guo K."/>
            <person name="Jin S."/>
            <person name="Xu P."/>
            <person name="Storey K.B."/>
            <person name="Huan P."/>
            <person name="Zhang T."/>
            <person name="Zhou Y."/>
            <person name="Zhang J."/>
            <person name="Lin C."/>
            <person name="Li X."/>
            <person name="Xing L."/>
            <person name="Huo D."/>
            <person name="Sun M."/>
            <person name="Wang L."/>
            <person name="Mercier A."/>
            <person name="Li F."/>
            <person name="Yang H."/>
            <person name="Xiang J."/>
        </authorList>
    </citation>
    <scope>NUCLEOTIDE SEQUENCE [LARGE SCALE GENOMIC DNA]</scope>
    <source>
        <strain evidence="2">Shaxun</strain>
        <tissue evidence="2">Muscle</tissue>
    </source>
</reference>
<name>A0A2G8K2S9_STIJA</name>
<keyword evidence="3" id="KW-1185">Reference proteome</keyword>
<dbReference type="GO" id="GO:0045271">
    <property type="term" value="C:respiratory chain complex I"/>
    <property type="evidence" value="ECO:0007669"/>
    <property type="project" value="InterPro"/>
</dbReference>
<evidence type="ECO:0000313" key="3">
    <source>
        <dbReference type="Proteomes" id="UP000230750"/>
    </source>
</evidence>
<dbReference type="EMBL" id="MRZV01000944">
    <property type="protein sequence ID" value="PIK42294.1"/>
    <property type="molecule type" value="Genomic_DNA"/>
</dbReference>
<dbReference type="GO" id="GO:0005739">
    <property type="term" value="C:mitochondrion"/>
    <property type="evidence" value="ECO:0007669"/>
    <property type="project" value="InterPro"/>
</dbReference>
<accession>A0A2G8K2S9</accession>
<dbReference type="AlphaFoldDB" id="A0A2G8K2S9"/>
<sequence length="88" mass="9635">MALFRKSMGLVQSPSISPMAQILVTGLTSKEPAPTTAKSTDKKPPPSSDSASSGKTYQVPEYYEYSEFSFYDIESDMAKHRIAQPVAK</sequence>
<dbReference type="Pfam" id="PF15880">
    <property type="entry name" value="NDUFV3"/>
    <property type="match status" value="1"/>
</dbReference>
<organism evidence="2 3">
    <name type="scientific">Stichopus japonicus</name>
    <name type="common">Sea cucumber</name>
    <dbReference type="NCBI Taxonomy" id="307972"/>
    <lineage>
        <taxon>Eukaryota</taxon>
        <taxon>Metazoa</taxon>
        <taxon>Echinodermata</taxon>
        <taxon>Eleutherozoa</taxon>
        <taxon>Echinozoa</taxon>
        <taxon>Holothuroidea</taxon>
        <taxon>Aspidochirotacea</taxon>
        <taxon>Aspidochirotida</taxon>
        <taxon>Stichopodidae</taxon>
        <taxon>Apostichopus</taxon>
    </lineage>
</organism>
<protein>
    <submittedName>
        <fullName evidence="2">Uncharacterized protein</fullName>
    </submittedName>
</protein>
<comment type="caution">
    <text evidence="2">The sequence shown here is derived from an EMBL/GenBank/DDBJ whole genome shotgun (WGS) entry which is preliminary data.</text>
</comment>
<gene>
    <name evidence="2" type="ORF">BSL78_20855</name>
</gene>
<dbReference type="Proteomes" id="UP000230750">
    <property type="component" value="Unassembled WGS sequence"/>
</dbReference>
<proteinExistence type="predicted"/>
<dbReference type="InterPro" id="IPR026193">
    <property type="entry name" value="NDUFV3"/>
</dbReference>